<organism evidence="3 4">
    <name type="scientific">Hyalella azteca</name>
    <name type="common">Amphipod</name>
    <dbReference type="NCBI Taxonomy" id="294128"/>
    <lineage>
        <taxon>Eukaryota</taxon>
        <taxon>Metazoa</taxon>
        <taxon>Ecdysozoa</taxon>
        <taxon>Arthropoda</taxon>
        <taxon>Crustacea</taxon>
        <taxon>Multicrustacea</taxon>
        <taxon>Malacostraca</taxon>
        <taxon>Eumalacostraca</taxon>
        <taxon>Peracarida</taxon>
        <taxon>Amphipoda</taxon>
        <taxon>Senticaudata</taxon>
        <taxon>Talitrida</taxon>
        <taxon>Talitroidea</taxon>
        <taxon>Hyalellidae</taxon>
        <taxon>Hyalella</taxon>
    </lineage>
</organism>
<dbReference type="GeneID" id="108664555"/>
<accession>A0A8B7MYM9</accession>
<keyword evidence="4 5" id="KW-0808">Transferase</keyword>
<feature type="compositionally biased region" description="Basic and acidic residues" evidence="1">
    <location>
        <begin position="377"/>
        <end position="390"/>
    </location>
</feature>
<feature type="domain" description="Deoxynucleoside kinase" evidence="2">
    <location>
        <begin position="137"/>
        <end position="332"/>
    </location>
</feature>
<dbReference type="OrthoDB" id="567086at2759"/>
<dbReference type="GO" id="GO:0019136">
    <property type="term" value="F:deoxynucleoside kinase activity"/>
    <property type="evidence" value="ECO:0007669"/>
    <property type="project" value="TreeGrafter"/>
</dbReference>
<evidence type="ECO:0000313" key="3">
    <source>
        <dbReference type="Proteomes" id="UP000694843"/>
    </source>
</evidence>
<evidence type="ECO:0000256" key="1">
    <source>
        <dbReference type="SAM" id="MobiDB-lite"/>
    </source>
</evidence>
<dbReference type="PANTHER" id="PTHR10513">
    <property type="entry name" value="DEOXYNUCLEOSIDE KINASE"/>
    <property type="match status" value="1"/>
</dbReference>
<dbReference type="RefSeq" id="XP_018006653.1">
    <property type="nucleotide sequence ID" value="XM_018151164.2"/>
</dbReference>
<dbReference type="KEGG" id="hazt:108664555"/>
<dbReference type="Pfam" id="PF01712">
    <property type="entry name" value="dNK"/>
    <property type="match status" value="1"/>
</dbReference>
<dbReference type="Gene3D" id="3.40.50.300">
    <property type="entry name" value="P-loop containing nucleotide triphosphate hydrolases"/>
    <property type="match status" value="1"/>
</dbReference>
<feature type="region of interest" description="Disordered" evidence="1">
    <location>
        <begin position="350"/>
        <end position="390"/>
    </location>
</feature>
<dbReference type="InterPro" id="IPR027417">
    <property type="entry name" value="P-loop_NTPase"/>
</dbReference>
<dbReference type="InterPro" id="IPR031314">
    <property type="entry name" value="DNK_dom"/>
</dbReference>
<evidence type="ECO:0000313" key="4">
    <source>
        <dbReference type="RefSeq" id="XP_018006651.1"/>
    </source>
</evidence>
<name>A0A8B7MYM9_HYAAZ</name>
<keyword evidence="4 5" id="KW-0418">Kinase</keyword>
<evidence type="ECO:0000259" key="2">
    <source>
        <dbReference type="Pfam" id="PF01712"/>
    </source>
</evidence>
<dbReference type="RefSeq" id="XP_018006651.1">
    <property type="nucleotide sequence ID" value="XM_018151162.2"/>
</dbReference>
<dbReference type="InterPro" id="IPR050566">
    <property type="entry name" value="Deoxyribonucleoside_kinase"/>
</dbReference>
<proteinExistence type="predicted"/>
<evidence type="ECO:0000313" key="5">
    <source>
        <dbReference type="RefSeq" id="XP_018006653.1"/>
    </source>
</evidence>
<dbReference type="PANTHER" id="PTHR10513:SF38">
    <property type="entry name" value="DEOXYNUCLEOSIDE KINASE-LIKE PROTEIN"/>
    <property type="match status" value="1"/>
</dbReference>
<sequence>MKRTAFLYSIQRHLCSKTLTPAKMTSETKHEKENLSQPAVAPDALKSSNHKGQSMIMSTYNTAGNNHELSTSSMLGQTLDEDLHVNEKRNHENFEKIHASPKVFEPRYGKRLEFHPTKIQALDQEAKENSFSRPFTVSIEGNIGSGKSTFLKHFAALPNVATYQEPLGKWTDVGGYNLLGKLYEDPKRWSFLFQSYVQLTRLHIHLQNDANSSVKLIERSLHNNRYCFVESGHDSGDLHSSEYDVLCEYFDFLKENLDLGIDLIVYLQSTPEVVHQRMQKRGRSEEAGVPLAYLQKLHHYYERWLIHGVPCQPPAPVLVINADPDLVTVTRNFNLHQSIILGQEPLRCASRSDEKENLDPSLGKSKKNISDTNSPQNDKKKLEQSLTERS</sequence>
<dbReference type="GO" id="GO:0005739">
    <property type="term" value="C:mitochondrion"/>
    <property type="evidence" value="ECO:0007669"/>
    <property type="project" value="TreeGrafter"/>
</dbReference>
<keyword evidence="3" id="KW-1185">Reference proteome</keyword>
<dbReference type="AlphaFoldDB" id="A0A8B7MYM9"/>
<dbReference type="CDD" id="cd01673">
    <property type="entry name" value="dNK"/>
    <property type="match status" value="1"/>
</dbReference>
<dbReference type="Proteomes" id="UP000694843">
    <property type="component" value="Unplaced"/>
</dbReference>
<dbReference type="SUPFAM" id="SSF52540">
    <property type="entry name" value="P-loop containing nucleoside triphosphate hydrolases"/>
    <property type="match status" value="1"/>
</dbReference>
<dbReference type="FunFam" id="3.40.50.300:FF:001571">
    <property type="entry name" value="Deoxynucleoside kinase"/>
    <property type="match status" value="1"/>
</dbReference>
<feature type="region of interest" description="Disordered" evidence="1">
    <location>
        <begin position="21"/>
        <end position="49"/>
    </location>
</feature>
<reference evidence="4 5" key="1">
    <citation type="submission" date="2025-04" db="UniProtKB">
        <authorList>
            <consortium name="RefSeq"/>
        </authorList>
    </citation>
    <scope>IDENTIFICATION</scope>
    <source>
        <tissue evidence="4 5">Whole organism</tissue>
    </source>
</reference>
<gene>
    <name evidence="4 5" type="primary">LOC108664555</name>
</gene>
<protein>
    <submittedName>
        <fullName evidence="4 5">Deoxynucleoside kinase isoform X1</fullName>
    </submittedName>
</protein>